<dbReference type="GO" id="GO:0005829">
    <property type="term" value="C:cytosol"/>
    <property type="evidence" value="ECO:0007669"/>
    <property type="project" value="TreeGrafter"/>
</dbReference>
<dbReference type="Gene3D" id="1.10.10.10">
    <property type="entry name" value="Winged helix-like DNA-binding domain superfamily/Winged helix DNA-binding domain"/>
    <property type="match status" value="1"/>
</dbReference>
<name>A0A2P7R378_9GAMM</name>
<dbReference type="PANTHER" id="PTHR33221">
    <property type="entry name" value="WINGED HELIX-TURN-HELIX TRANSCRIPTIONAL REGULATOR, RRF2 FAMILY"/>
    <property type="match status" value="1"/>
</dbReference>
<sequence>MHLTHYTDYALRVLIYLNLHRQRRCTALEIAEHFRVSHHHLRKVIQDLHKRGYVTTIRGKGGGLQLLRSPDQIVIGTLVRELEPDMNLTDCFESRHHCVIAPACRGRQIFGLALKQFLAVLDQHTLADLMPARVRSQCINLLYQDSPAA</sequence>
<keyword evidence="1" id="KW-0238">DNA-binding</keyword>
<dbReference type="OrthoDB" id="9795923at2"/>
<keyword evidence="3" id="KW-1185">Reference proteome</keyword>
<dbReference type="AlphaFoldDB" id="A0A2P7R378"/>
<dbReference type="PROSITE" id="PS51197">
    <property type="entry name" value="HTH_RRF2_2"/>
    <property type="match status" value="1"/>
</dbReference>
<dbReference type="Pfam" id="PF02082">
    <property type="entry name" value="Rrf2"/>
    <property type="match status" value="1"/>
</dbReference>
<dbReference type="SUPFAM" id="SSF46785">
    <property type="entry name" value="Winged helix' DNA-binding domain"/>
    <property type="match status" value="1"/>
</dbReference>
<gene>
    <name evidence="2" type="ORF">C7I36_07150</name>
</gene>
<dbReference type="NCBIfam" id="TIGR00738">
    <property type="entry name" value="rrf2_super"/>
    <property type="match status" value="1"/>
</dbReference>
<dbReference type="InterPro" id="IPR036388">
    <property type="entry name" value="WH-like_DNA-bd_sf"/>
</dbReference>
<evidence type="ECO:0000256" key="1">
    <source>
        <dbReference type="ARBA" id="ARBA00023125"/>
    </source>
</evidence>
<dbReference type="InterPro" id="IPR000944">
    <property type="entry name" value="Tscrpt_reg_Rrf2"/>
</dbReference>
<comment type="caution">
    <text evidence="2">The sequence shown here is derived from an EMBL/GenBank/DDBJ whole genome shotgun (WGS) entry which is preliminary data.</text>
</comment>
<dbReference type="GO" id="GO:0003677">
    <property type="term" value="F:DNA binding"/>
    <property type="evidence" value="ECO:0007669"/>
    <property type="project" value="UniProtKB-KW"/>
</dbReference>
<dbReference type="GO" id="GO:0003700">
    <property type="term" value="F:DNA-binding transcription factor activity"/>
    <property type="evidence" value="ECO:0007669"/>
    <property type="project" value="TreeGrafter"/>
</dbReference>
<proteinExistence type="predicted"/>
<protein>
    <submittedName>
        <fullName evidence="2">Rrf2 family transcriptional regulator</fullName>
    </submittedName>
</protein>
<evidence type="ECO:0000313" key="2">
    <source>
        <dbReference type="EMBL" id="PSJ44669.1"/>
    </source>
</evidence>
<organism evidence="2 3">
    <name type="scientific">Zobellella taiwanensis</name>
    <dbReference type="NCBI Taxonomy" id="347535"/>
    <lineage>
        <taxon>Bacteria</taxon>
        <taxon>Pseudomonadati</taxon>
        <taxon>Pseudomonadota</taxon>
        <taxon>Gammaproteobacteria</taxon>
        <taxon>Aeromonadales</taxon>
        <taxon>Aeromonadaceae</taxon>
        <taxon>Zobellella</taxon>
    </lineage>
</organism>
<dbReference type="Proteomes" id="UP000242181">
    <property type="component" value="Unassembled WGS sequence"/>
</dbReference>
<accession>A0A2P7R378</accession>
<dbReference type="PANTHER" id="PTHR33221:SF4">
    <property type="entry name" value="HTH-TYPE TRANSCRIPTIONAL REPRESSOR NSRR"/>
    <property type="match status" value="1"/>
</dbReference>
<evidence type="ECO:0000313" key="3">
    <source>
        <dbReference type="Proteomes" id="UP000242181"/>
    </source>
</evidence>
<dbReference type="InterPro" id="IPR036390">
    <property type="entry name" value="WH_DNA-bd_sf"/>
</dbReference>
<dbReference type="RefSeq" id="WP_106453036.1">
    <property type="nucleotide sequence ID" value="NZ_PXYH01000007.1"/>
</dbReference>
<reference evidence="2 3" key="1">
    <citation type="submission" date="2018-03" db="EMBL/GenBank/DDBJ databases">
        <title>The draft genome of Zobellella taiwanensis JCM 13381.</title>
        <authorList>
            <person name="Liu L."/>
            <person name="Li L."/>
            <person name="Wang T."/>
            <person name="Zhang X."/>
            <person name="Liang L."/>
        </authorList>
    </citation>
    <scope>NUCLEOTIDE SEQUENCE [LARGE SCALE GENOMIC DNA]</scope>
    <source>
        <strain evidence="2 3">JCM 13381</strain>
    </source>
</reference>
<dbReference type="EMBL" id="PXYH01000007">
    <property type="protein sequence ID" value="PSJ44669.1"/>
    <property type="molecule type" value="Genomic_DNA"/>
</dbReference>